<dbReference type="Pfam" id="PF01872">
    <property type="entry name" value="RibD_C"/>
    <property type="match status" value="1"/>
</dbReference>
<dbReference type="GO" id="GO:0008703">
    <property type="term" value="F:5-amino-6-(5-phosphoribosylamino)uracil reductase activity"/>
    <property type="evidence" value="ECO:0007669"/>
    <property type="project" value="InterPro"/>
</dbReference>
<protein>
    <submittedName>
        <fullName evidence="2">Deaminase</fullName>
    </submittedName>
</protein>
<gene>
    <name evidence="2" type="ORF">ASJ30_02135</name>
</gene>
<dbReference type="PANTHER" id="PTHR38011:SF11">
    <property type="entry name" value="2,5-DIAMINO-6-RIBOSYLAMINO-4(3H)-PYRIMIDINONE 5'-PHOSPHATE REDUCTASE"/>
    <property type="match status" value="1"/>
</dbReference>
<dbReference type="AlphaFoldDB" id="A0A1L3ME76"/>
<dbReference type="GO" id="GO:0009231">
    <property type="term" value="P:riboflavin biosynthetic process"/>
    <property type="evidence" value="ECO:0007669"/>
    <property type="project" value="InterPro"/>
</dbReference>
<dbReference type="RefSeq" id="WP_072623651.1">
    <property type="nucleotide sequence ID" value="NZ_CP013290.1"/>
</dbReference>
<dbReference type="InterPro" id="IPR024072">
    <property type="entry name" value="DHFR-like_dom_sf"/>
</dbReference>
<dbReference type="InterPro" id="IPR002734">
    <property type="entry name" value="RibDG_C"/>
</dbReference>
<organism evidence="2 3">
    <name type="scientific">Janibacter indicus</name>
    <dbReference type="NCBI Taxonomy" id="857417"/>
    <lineage>
        <taxon>Bacteria</taxon>
        <taxon>Bacillati</taxon>
        <taxon>Actinomycetota</taxon>
        <taxon>Actinomycetes</taxon>
        <taxon>Micrococcales</taxon>
        <taxon>Intrasporangiaceae</taxon>
        <taxon>Janibacter</taxon>
    </lineage>
</organism>
<evidence type="ECO:0000313" key="2">
    <source>
        <dbReference type="EMBL" id="APH00476.1"/>
    </source>
</evidence>
<dbReference type="Gene3D" id="3.40.430.10">
    <property type="entry name" value="Dihydrofolate Reductase, subunit A"/>
    <property type="match status" value="1"/>
</dbReference>
<proteinExistence type="predicted"/>
<dbReference type="InterPro" id="IPR050765">
    <property type="entry name" value="Riboflavin_Biosynth_HTPR"/>
</dbReference>
<feature type="domain" description="Bacterial bifunctional deaminase-reductase C-terminal" evidence="1">
    <location>
        <begin position="7"/>
        <end position="184"/>
    </location>
</feature>
<accession>A0A1L3ME76</accession>
<reference evidence="2 3" key="1">
    <citation type="submission" date="2015-11" db="EMBL/GenBank/DDBJ databases">
        <authorList>
            <person name="Zhang Y."/>
            <person name="Guo Z."/>
        </authorList>
    </citation>
    <scope>NUCLEOTIDE SEQUENCE [LARGE SCALE GENOMIC DNA]</scope>
    <source>
        <strain evidence="2 3">YFY001</strain>
    </source>
</reference>
<dbReference type="KEGG" id="jte:ASJ30_02135"/>
<keyword evidence="3" id="KW-1185">Reference proteome</keyword>
<dbReference type="EMBL" id="CP013290">
    <property type="protein sequence ID" value="APH00476.1"/>
    <property type="molecule type" value="Genomic_DNA"/>
</dbReference>
<dbReference type="PANTHER" id="PTHR38011">
    <property type="entry name" value="DIHYDROFOLATE REDUCTASE FAMILY PROTEIN (AFU_ORTHOLOGUE AFUA_8G06820)"/>
    <property type="match status" value="1"/>
</dbReference>
<evidence type="ECO:0000313" key="3">
    <source>
        <dbReference type="Proteomes" id="UP000182938"/>
    </source>
</evidence>
<dbReference type="SUPFAM" id="SSF53597">
    <property type="entry name" value="Dihydrofolate reductase-like"/>
    <property type="match status" value="1"/>
</dbReference>
<name>A0A1L3ME76_9MICO</name>
<dbReference type="Proteomes" id="UP000182938">
    <property type="component" value="Chromosome"/>
</dbReference>
<sequence length="195" mass="21178">MAPADRLVTYSMNISLDGYIVGPDGGFDWSEPDEEVFAAHTGELRGVGVHLLGRRLHETMSYWETADQEPESGYSTVEWARMWRAVPKVVFSRTLTEVTGTNTRLATRGLAEEIAALRAESDEGEIALGGAELAAAAAAADLVDEYRPFVLPVVVGGGRPYWPEGLDRIDLEHVGSRTFGNGVVASRYRVVRPGA</sequence>
<evidence type="ECO:0000259" key="1">
    <source>
        <dbReference type="Pfam" id="PF01872"/>
    </source>
</evidence>